<gene>
    <name evidence="3" type="ORF">STAS_01383</name>
</gene>
<feature type="repeat" description="PPR" evidence="2">
    <location>
        <begin position="198"/>
        <end position="232"/>
    </location>
</feature>
<dbReference type="Pfam" id="PF01535">
    <property type="entry name" value="PPR"/>
    <property type="match status" value="4"/>
</dbReference>
<dbReference type="OrthoDB" id="631241at2759"/>
<dbReference type="PANTHER" id="PTHR24015:SF548">
    <property type="entry name" value="OS08G0340900 PROTEIN"/>
    <property type="match status" value="1"/>
</dbReference>
<dbReference type="PANTHER" id="PTHR24015">
    <property type="entry name" value="OS07G0578800 PROTEIN-RELATED"/>
    <property type="match status" value="1"/>
</dbReference>
<reference evidence="4" key="1">
    <citation type="journal article" date="2019" name="Curr. Biol.">
        <title>Genome Sequence of Striga asiatica Provides Insight into the Evolution of Plant Parasitism.</title>
        <authorList>
            <person name="Yoshida S."/>
            <person name="Kim S."/>
            <person name="Wafula E.K."/>
            <person name="Tanskanen J."/>
            <person name="Kim Y.M."/>
            <person name="Honaas L."/>
            <person name="Yang Z."/>
            <person name="Spallek T."/>
            <person name="Conn C.E."/>
            <person name="Ichihashi Y."/>
            <person name="Cheong K."/>
            <person name="Cui S."/>
            <person name="Der J.P."/>
            <person name="Gundlach H."/>
            <person name="Jiao Y."/>
            <person name="Hori C."/>
            <person name="Ishida J.K."/>
            <person name="Kasahara H."/>
            <person name="Kiba T."/>
            <person name="Kim M.S."/>
            <person name="Koo N."/>
            <person name="Laohavisit A."/>
            <person name="Lee Y.H."/>
            <person name="Lumba S."/>
            <person name="McCourt P."/>
            <person name="Mortimer J.C."/>
            <person name="Mutuku J.M."/>
            <person name="Nomura T."/>
            <person name="Sasaki-Sekimoto Y."/>
            <person name="Seto Y."/>
            <person name="Wang Y."/>
            <person name="Wakatake T."/>
            <person name="Sakakibara H."/>
            <person name="Demura T."/>
            <person name="Yamaguchi S."/>
            <person name="Yoneyama K."/>
            <person name="Manabe R.I."/>
            <person name="Nelson D.C."/>
            <person name="Schulman A.H."/>
            <person name="Timko M.P."/>
            <person name="dePamphilis C.W."/>
            <person name="Choi D."/>
            <person name="Shirasu K."/>
        </authorList>
    </citation>
    <scope>NUCLEOTIDE SEQUENCE [LARGE SCALE GENOMIC DNA]</scope>
    <source>
        <strain evidence="4">cv. UVA1</strain>
    </source>
</reference>
<protein>
    <submittedName>
        <fullName evidence="3">Pentatricopeptide repeat (PPR) superfamily protein</fullName>
    </submittedName>
</protein>
<dbReference type="GO" id="GO:0009451">
    <property type="term" value="P:RNA modification"/>
    <property type="evidence" value="ECO:0007669"/>
    <property type="project" value="InterPro"/>
</dbReference>
<accession>A0A5A7NZ33</accession>
<dbReference type="EMBL" id="BKCP01000558">
    <property type="protein sequence ID" value="GER25786.1"/>
    <property type="molecule type" value="Genomic_DNA"/>
</dbReference>
<evidence type="ECO:0000256" key="1">
    <source>
        <dbReference type="ARBA" id="ARBA00022737"/>
    </source>
</evidence>
<dbReference type="FunFam" id="1.25.40.10:FF:000305">
    <property type="entry name" value="Pentatricopeptide repeat-containing protein mitochondrial"/>
    <property type="match status" value="1"/>
</dbReference>
<dbReference type="InterPro" id="IPR046960">
    <property type="entry name" value="PPR_At4g14850-like_plant"/>
</dbReference>
<evidence type="ECO:0000313" key="4">
    <source>
        <dbReference type="Proteomes" id="UP000325081"/>
    </source>
</evidence>
<keyword evidence="4" id="KW-1185">Reference proteome</keyword>
<dbReference type="PROSITE" id="PS51375">
    <property type="entry name" value="PPR"/>
    <property type="match status" value="4"/>
</dbReference>
<dbReference type="Proteomes" id="UP000325081">
    <property type="component" value="Unassembled WGS sequence"/>
</dbReference>
<dbReference type="AlphaFoldDB" id="A0A5A7NZ33"/>
<dbReference type="FunFam" id="1.25.40.10:FF:000627">
    <property type="entry name" value="Pentatricopeptide repeat-containing protein"/>
    <property type="match status" value="1"/>
</dbReference>
<proteinExistence type="predicted"/>
<evidence type="ECO:0000256" key="2">
    <source>
        <dbReference type="PROSITE-ProRule" id="PRU00708"/>
    </source>
</evidence>
<organism evidence="3 4">
    <name type="scientific">Striga asiatica</name>
    <name type="common">Asiatic witchweed</name>
    <name type="synonym">Buchnera asiatica</name>
    <dbReference type="NCBI Taxonomy" id="4170"/>
    <lineage>
        <taxon>Eukaryota</taxon>
        <taxon>Viridiplantae</taxon>
        <taxon>Streptophyta</taxon>
        <taxon>Embryophyta</taxon>
        <taxon>Tracheophyta</taxon>
        <taxon>Spermatophyta</taxon>
        <taxon>Magnoliopsida</taxon>
        <taxon>eudicotyledons</taxon>
        <taxon>Gunneridae</taxon>
        <taxon>Pentapetalae</taxon>
        <taxon>asterids</taxon>
        <taxon>lamiids</taxon>
        <taxon>Lamiales</taxon>
        <taxon>Orobanchaceae</taxon>
        <taxon>Buchnereae</taxon>
        <taxon>Striga</taxon>
    </lineage>
</organism>
<comment type="caution">
    <text evidence="3">The sequence shown here is derived from an EMBL/GenBank/DDBJ whole genome shotgun (WGS) entry which is preliminary data.</text>
</comment>
<dbReference type="GO" id="GO:0003723">
    <property type="term" value="F:RNA binding"/>
    <property type="evidence" value="ECO:0007669"/>
    <property type="project" value="InterPro"/>
</dbReference>
<feature type="repeat" description="PPR" evidence="2">
    <location>
        <begin position="98"/>
        <end position="132"/>
    </location>
</feature>
<dbReference type="NCBIfam" id="TIGR00756">
    <property type="entry name" value="PPR"/>
    <property type="match status" value="5"/>
</dbReference>
<dbReference type="InterPro" id="IPR046848">
    <property type="entry name" value="E_motif"/>
</dbReference>
<dbReference type="Pfam" id="PF20431">
    <property type="entry name" value="E_motif"/>
    <property type="match status" value="1"/>
</dbReference>
<dbReference type="Gene3D" id="1.25.40.10">
    <property type="entry name" value="Tetratricopeptide repeat domain"/>
    <property type="match status" value="5"/>
</dbReference>
<name>A0A5A7NZ33_STRAF</name>
<dbReference type="InterPro" id="IPR002885">
    <property type="entry name" value="PPR_rpt"/>
</dbReference>
<feature type="repeat" description="PPR" evidence="2">
    <location>
        <begin position="299"/>
        <end position="333"/>
    </location>
</feature>
<keyword evidence="1" id="KW-0677">Repeat</keyword>
<sequence length="580" mass="63960">MRKRMFLTAHLRKTHFQFPCNISSKPSPIPDIQTCISFLQSCSQNQELSSGRTVHSLMIAAGHLPSPFSATSLINMYSKCSAVADAVSVFHESTHFHNVFVYNSIIAGLTGNGLPKEAFDVFCRMRLSDCVVPDKFTFPCVIKACSNVLDLKNVHGLLCKLQLGLNLYIGSALLHSYLKFQLMSDAQQLFERLSVKDDIVLWNAMINGYVQIGEFNEALSIFKRMASYEVIPNRFTLTGILSALALAGDIHNSKLVHAFAVKSGYDSGLAVSNALIDTYGKCGQLVDALTIFKNIVDKDIYSWNSIITVHERCSDHEGSLKLLKAMLSSGFRPDLVTITAALPTCANLAALLHGREIHRYMLINGLDKLGNIYSSNAIMDMYAKCGSMREARLVFEGMKIKDVASWNIMVMGYGMHGFGKEAMDFFSRMLDCGLKPDAISFVGILSACSHAGFVDRGRELLSEMKPKYGVAPTIEHYSCVIDMLGRAGRVEEAHELILSMSVEPNQVVWRAFLSACRLHGNADLAEVAARRVLEIGPGHCGNYVLMSNVYGAAGKYDEVAELRHAMRENDVKKSPGCSWG</sequence>
<dbReference type="Pfam" id="PF13041">
    <property type="entry name" value="PPR_2"/>
    <property type="match status" value="3"/>
</dbReference>
<feature type="repeat" description="PPR" evidence="2">
    <location>
        <begin position="402"/>
        <end position="436"/>
    </location>
</feature>
<dbReference type="InterPro" id="IPR011990">
    <property type="entry name" value="TPR-like_helical_dom_sf"/>
</dbReference>
<evidence type="ECO:0000313" key="3">
    <source>
        <dbReference type="EMBL" id="GER25786.1"/>
    </source>
</evidence>